<sequence>MFPLLSLALSASVVVAAPAAIPKLGSIIYDGRVPWSYTPYSFDANSSIYQNTDNVHGVNQTWDQIIKLPIVTPSMFDLPNTVFPHGTRSVEVTINDNSIFQPGGAGPDYGFRRSELVPAPNNGTDATVQGTTTFHWSVRTDPTRPLNYTGHEYHPTWHETHDYSTSEFTFHTGTYFNQSNEIPYYPGLDLTTPKTLRLAGRQTSPEFVYISVPFTEDTWHNFAVTLGWNSNEMTIYYSTDSEPLKLVAGPVTNNNTGGGQFHMGVFKLPTPPSADVATEGYQESNINEGLIYGGCFIEDSSMGGVRLSPWS</sequence>
<gene>
    <name evidence="3" type="ORF">DACRYDRAFT_104267</name>
</gene>
<feature type="domain" description="Glycoside hydrolase 131 catalytic N-terminal" evidence="2">
    <location>
        <begin position="27"/>
        <end position="303"/>
    </location>
</feature>
<dbReference type="HOGENOM" id="CLU_063723_1_0_1"/>
<dbReference type="InterPro" id="IPR041524">
    <property type="entry name" value="GH131_N"/>
</dbReference>
<dbReference type="EMBL" id="JH795856">
    <property type="protein sequence ID" value="EJU05777.1"/>
    <property type="molecule type" value="Genomic_DNA"/>
</dbReference>
<dbReference type="STRING" id="1858805.M5GEX4"/>
<proteinExistence type="predicted"/>
<evidence type="ECO:0000313" key="4">
    <source>
        <dbReference type="Proteomes" id="UP000030653"/>
    </source>
</evidence>
<dbReference type="AlphaFoldDB" id="M5GEX4"/>
<evidence type="ECO:0000256" key="1">
    <source>
        <dbReference type="SAM" id="SignalP"/>
    </source>
</evidence>
<evidence type="ECO:0000259" key="2">
    <source>
        <dbReference type="Pfam" id="PF18271"/>
    </source>
</evidence>
<feature type="chain" id="PRO_5004067707" description="Glycoside hydrolase 131 catalytic N-terminal domain-containing protein" evidence="1">
    <location>
        <begin position="17"/>
        <end position="311"/>
    </location>
</feature>
<reference evidence="3 4" key="1">
    <citation type="journal article" date="2012" name="Science">
        <title>The Paleozoic origin of enzymatic lignin decomposition reconstructed from 31 fungal genomes.</title>
        <authorList>
            <person name="Floudas D."/>
            <person name="Binder M."/>
            <person name="Riley R."/>
            <person name="Barry K."/>
            <person name="Blanchette R.A."/>
            <person name="Henrissat B."/>
            <person name="Martinez A.T."/>
            <person name="Otillar R."/>
            <person name="Spatafora J.W."/>
            <person name="Yadav J.S."/>
            <person name="Aerts A."/>
            <person name="Benoit I."/>
            <person name="Boyd A."/>
            <person name="Carlson A."/>
            <person name="Copeland A."/>
            <person name="Coutinho P.M."/>
            <person name="de Vries R.P."/>
            <person name="Ferreira P."/>
            <person name="Findley K."/>
            <person name="Foster B."/>
            <person name="Gaskell J."/>
            <person name="Glotzer D."/>
            <person name="Gorecki P."/>
            <person name="Heitman J."/>
            <person name="Hesse C."/>
            <person name="Hori C."/>
            <person name="Igarashi K."/>
            <person name="Jurgens J.A."/>
            <person name="Kallen N."/>
            <person name="Kersten P."/>
            <person name="Kohler A."/>
            <person name="Kuees U."/>
            <person name="Kumar T.K.A."/>
            <person name="Kuo A."/>
            <person name="LaButti K."/>
            <person name="Larrondo L.F."/>
            <person name="Lindquist E."/>
            <person name="Ling A."/>
            <person name="Lombard V."/>
            <person name="Lucas S."/>
            <person name="Lundell T."/>
            <person name="Martin R."/>
            <person name="McLaughlin D.J."/>
            <person name="Morgenstern I."/>
            <person name="Morin E."/>
            <person name="Murat C."/>
            <person name="Nagy L.G."/>
            <person name="Nolan M."/>
            <person name="Ohm R.A."/>
            <person name="Patyshakuliyeva A."/>
            <person name="Rokas A."/>
            <person name="Ruiz-Duenas F.J."/>
            <person name="Sabat G."/>
            <person name="Salamov A."/>
            <person name="Samejima M."/>
            <person name="Schmutz J."/>
            <person name="Slot J.C."/>
            <person name="St John F."/>
            <person name="Stenlid J."/>
            <person name="Sun H."/>
            <person name="Sun S."/>
            <person name="Syed K."/>
            <person name="Tsang A."/>
            <person name="Wiebenga A."/>
            <person name="Young D."/>
            <person name="Pisabarro A."/>
            <person name="Eastwood D.C."/>
            <person name="Martin F."/>
            <person name="Cullen D."/>
            <person name="Grigoriev I.V."/>
            <person name="Hibbett D.S."/>
        </authorList>
    </citation>
    <scope>NUCLEOTIDE SEQUENCE [LARGE SCALE GENOMIC DNA]</scope>
    <source>
        <strain evidence="3 4">DJM-731 SS1</strain>
    </source>
</reference>
<protein>
    <recommendedName>
        <fullName evidence="2">Glycoside hydrolase 131 catalytic N-terminal domain-containing protein</fullName>
    </recommendedName>
</protein>
<dbReference type="Gene3D" id="2.60.120.1160">
    <property type="match status" value="1"/>
</dbReference>
<organism evidence="3 4">
    <name type="scientific">Dacryopinax primogenitus (strain DJM 731)</name>
    <name type="common">Brown rot fungus</name>
    <dbReference type="NCBI Taxonomy" id="1858805"/>
    <lineage>
        <taxon>Eukaryota</taxon>
        <taxon>Fungi</taxon>
        <taxon>Dikarya</taxon>
        <taxon>Basidiomycota</taxon>
        <taxon>Agaricomycotina</taxon>
        <taxon>Dacrymycetes</taxon>
        <taxon>Dacrymycetales</taxon>
        <taxon>Dacrymycetaceae</taxon>
        <taxon>Dacryopinax</taxon>
    </lineage>
</organism>
<dbReference type="OrthoDB" id="5283326at2759"/>
<dbReference type="RefSeq" id="XP_040632671.1">
    <property type="nucleotide sequence ID" value="XM_040767898.1"/>
</dbReference>
<evidence type="ECO:0000313" key="3">
    <source>
        <dbReference type="EMBL" id="EJU05777.1"/>
    </source>
</evidence>
<dbReference type="OMA" id="HGENQTW"/>
<keyword evidence="1" id="KW-0732">Signal</keyword>
<name>M5GEX4_DACPD</name>
<accession>M5GEX4</accession>
<dbReference type="Proteomes" id="UP000030653">
    <property type="component" value="Unassembled WGS sequence"/>
</dbReference>
<keyword evidence="4" id="KW-1185">Reference proteome</keyword>
<dbReference type="PANTHER" id="PTHR34612">
    <property type="entry name" value="GH131_N DOMAIN-CONTAINING PROTEIN"/>
    <property type="match status" value="1"/>
</dbReference>
<feature type="signal peptide" evidence="1">
    <location>
        <begin position="1"/>
        <end position="16"/>
    </location>
</feature>
<dbReference type="PANTHER" id="PTHR34612:SF2">
    <property type="entry name" value="GLYCOSIDE HYDROLASE 131 CATALYTIC N-TERMINAL DOMAIN-CONTAINING PROTEIN"/>
    <property type="match status" value="1"/>
</dbReference>
<dbReference type="Pfam" id="PF18271">
    <property type="entry name" value="GH131_N"/>
    <property type="match status" value="1"/>
</dbReference>
<dbReference type="GeneID" id="63682960"/>